<evidence type="ECO:0000313" key="3">
    <source>
        <dbReference type="Proteomes" id="UP000187203"/>
    </source>
</evidence>
<keyword evidence="3" id="KW-1185">Reference proteome</keyword>
<comment type="caution">
    <text evidence="2">The sequence shown here is derived from an EMBL/GenBank/DDBJ whole genome shotgun (WGS) entry which is preliminary data.</text>
</comment>
<dbReference type="EMBL" id="AWUE01016934">
    <property type="protein sequence ID" value="OMO88927.1"/>
    <property type="molecule type" value="Genomic_DNA"/>
</dbReference>
<evidence type="ECO:0000256" key="1">
    <source>
        <dbReference type="SAM" id="MobiDB-lite"/>
    </source>
</evidence>
<reference evidence="3" key="1">
    <citation type="submission" date="2013-09" db="EMBL/GenBank/DDBJ databases">
        <title>Corchorus olitorius genome sequencing.</title>
        <authorList>
            <person name="Alam M."/>
            <person name="Haque M.S."/>
            <person name="Islam M.S."/>
            <person name="Emdad E.M."/>
            <person name="Islam M.M."/>
            <person name="Ahmed B."/>
            <person name="Halim A."/>
            <person name="Hossen Q.M.M."/>
            <person name="Hossain M.Z."/>
            <person name="Ahmed R."/>
            <person name="Khan M.M."/>
            <person name="Islam R."/>
            <person name="Rashid M.M."/>
            <person name="Khan S.A."/>
            <person name="Rahman M.S."/>
            <person name="Alam M."/>
            <person name="Yahiya A.S."/>
            <person name="Khan M.S."/>
            <person name="Azam M.S."/>
            <person name="Haque T."/>
            <person name="Lashkar M.Z.H."/>
            <person name="Akhand A.I."/>
            <person name="Morshed G."/>
            <person name="Roy S."/>
            <person name="Uddin K.S."/>
            <person name="Rabeya T."/>
            <person name="Hossain A.S."/>
            <person name="Chowdhury A."/>
            <person name="Snigdha A.R."/>
            <person name="Mortoza M.S."/>
            <person name="Matin S.A."/>
            <person name="Hoque S.M.E."/>
            <person name="Islam M.K."/>
            <person name="Roy D.K."/>
            <person name="Haider R."/>
            <person name="Moosa M.M."/>
            <person name="Elias S.M."/>
            <person name="Hasan A.M."/>
            <person name="Jahan S."/>
            <person name="Shafiuddin M."/>
            <person name="Mahmood N."/>
            <person name="Shommy N.S."/>
        </authorList>
    </citation>
    <scope>NUCLEOTIDE SEQUENCE [LARGE SCALE GENOMIC DNA]</scope>
    <source>
        <strain evidence="3">cv. O-4</strain>
    </source>
</reference>
<sequence length="166" mass="17379">MSVTDNSQDLSRTISIGVESPLSREEGGSPEVPLIRKRKTVGVAETSSRPKAARLGTSDPIFSDLSPLSQSKSSHPISVGELGNMEVGNLNKDLEDMNRDILAERRVKQSARRAGLVATPATATPTAAPPSSSVSKAPETSQAQTALTLAQVCPQGSRPGESSTQD</sequence>
<evidence type="ECO:0000313" key="2">
    <source>
        <dbReference type="EMBL" id="OMO88927.1"/>
    </source>
</evidence>
<accession>A0A1R3J264</accession>
<dbReference type="AlphaFoldDB" id="A0A1R3J264"/>
<proteinExistence type="predicted"/>
<name>A0A1R3J264_9ROSI</name>
<dbReference type="Proteomes" id="UP000187203">
    <property type="component" value="Unassembled WGS sequence"/>
</dbReference>
<protein>
    <submittedName>
        <fullName evidence="2">Uncharacterized protein</fullName>
    </submittedName>
</protein>
<feature type="compositionally biased region" description="Polar residues" evidence="1">
    <location>
        <begin position="1"/>
        <end position="14"/>
    </location>
</feature>
<feature type="region of interest" description="Disordered" evidence="1">
    <location>
        <begin position="110"/>
        <end position="144"/>
    </location>
</feature>
<gene>
    <name evidence="2" type="ORF">COLO4_20022</name>
</gene>
<organism evidence="2 3">
    <name type="scientific">Corchorus olitorius</name>
    <dbReference type="NCBI Taxonomy" id="93759"/>
    <lineage>
        <taxon>Eukaryota</taxon>
        <taxon>Viridiplantae</taxon>
        <taxon>Streptophyta</taxon>
        <taxon>Embryophyta</taxon>
        <taxon>Tracheophyta</taxon>
        <taxon>Spermatophyta</taxon>
        <taxon>Magnoliopsida</taxon>
        <taxon>eudicotyledons</taxon>
        <taxon>Gunneridae</taxon>
        <taxon>Pentapetalae</taxon>
        <taxon>rosids</taxon>
        <taxon>malvids</taxon>
        <taxon>Malvales</taxon>
        <taxon>Malvaceae</taxon>
        <taxon>Grewioideae</taxon>
        <taxon>Apeibeae</taxon>
        <taxon>Corchorus</taxon>
    </lineage>
</organism>
<feature type="compositionally biased region" description="Low complexity" evidence="1">
    <location>
        <begin position="63"/>
        <end position="78"/>
    </location>
</feature>
<feature type="compositionally biased region" description="Low complexity" evidence="1">
    <location>
        <begin position="117"/>
        <end position="135"/>
    </location>
</feature>
<feature type="region of interest" description="Disordered" evidence="1">
    <location>
        <begin position="1"/>
        <end position="84"/>
    </location>
</feature>